<feature type="region of interest" description="Disordered" evidence="1">
    <location>
        <begin position="43"/>
        <end position="67"/>
    </location>
</feature>
<sequence length="67" mass="7308">MRSNDTPIFDALAREFETRRPLAQVAHALGGDALGDPLTRTHATDVSFTTSSGGRTLPRRARGDRSR</sequence>
<dbReference type="Proteomes" id="UP001500956">
    <property type="component" value="Unassembled WGS sequence"/>
</dbReference>
<keyword evidence="3" id="KW-1185">Reference proteome</keyword>
<organism evidence="2 3">
    <name type="scientific">Isoptericola chiayiensis</name>
    <dbReference type="NCBI Taxonomy" id="579446"/>
    <lineage>
        <taxon>Bacteria</taxon>
        <taxon>Bacillati</taxon>
        <taxon>Actinomycetota</taxon>
        <taxon>Actinomycetes</taxon>
        <taxon>Micrococcales</taxon>
        <taxon>Promicromonosporaceae</taxon>
        <taxon>Isoptericola</taxon>
    </lineage>
</organism>
<comment type="caution">
    <text evidence="2">The sequence shown here is derived from an EMBL/GenBank/DDBJ whole genome shotgun (WGS) entry which is preliminary data.</text>
</comment>
<reference evidence="3" key="1">
    <citation type="journal article" date="2019" name="Int. J. Syst. Evol. Microbiol.">
        <title>The Global Catalogue of Microorganisms (GCM) 10K type strain sequencing project: providing services to taxonomists for standard genome sequencing and annotation.</title>
        <authorList>
            <consortium name="The Broad Institute Genomics Platform"/>
            <consortium name="The Broad Institute Genome Sequencing Center for Infectious Disease"/>
            <person name="Wu L."/>
            <person name="Ma J."/>
        </authorList>
    </citation>
    <scope>NUCLEOTIDE SEQUENCE [LARGE SCALE GENOMIC DNA]</scope>
    <source>
        <strain evidence="3">JCM 18063</strain>
    </source>
</reference>
<feature type="compositionally biased region" description="Polar residues" evidence="1">
    <location>
        <begin position="44"/>
        <end position="54"/>
    </location>
</feature>
<accession>A0ABP8YEA2</accession>
<dbReference type="EMBL" id="BAABID010000008">
    <property type="protein sequence ID" value="GAA4727728.1"/>
    <property type="molecule type" value="Genomic_DNA"/>
</dbReference>
<name>A0ABP8YEA2_9MICO</name>
<evidence type="ECO:0000256" key="1">
    <source>
        <dbReference type="SAM" id="MobiDB-lite"/>
    </source>
</evidence>
<protein>
    <submittedName>
        <fullName evidence="2">Uncharacterized protein</fullName>
    </submittedName>
</protein>
<gene>
    <name evidence="2" type="ORF">GCM10023216_18580</name>
</gene>
<dbReference type="RefSeq" id="WP_172149808.1">
    <property type="nucleotide sequence ID" value="NZ_BAABID010000008.1"/>
</dbReference>
<proteinExistence type="predicted"/>
<evidence type="ECO:0000313" key="2">
    <source>
        <dbReference type="EMBL" id="GAA4727728.1"/>
    </source>
</evidence>
<evidence type="ECO:0000313" key="3">
    <source>
        <dbReference type="Proteomes" id="UP001500956"/>
    </source>
</evidence>